<evidence type="ECO:0000313" key="2">
    <source>
        <dbReference type="Proteomes" id="UP000325849"/>
    </source>
</evidence>
<accession>A0A5N8VGB2</accession>
<dbReference type="Proteomes" id="UP000325849">
    <property type="component" value="Unassembled WGS sequence"/>
</dbReference>
<evidence type="ECO:0000313" key="1">
    <source>
        <dbReference type="EMBL" id="MPY34109.1"/>
    </source>
</evidence>
<name>A0A5N8VGB2_9ACTN</name>
<protein>
    <submittedName>
        <fullName evidence="1">Uncharacterized protein</fullName>
    </submittedName>
</protein>
<dbReference type="Gene3D" id="6.20.20.10">
    <property type="match status" value="1"/>
</dbReference>
<organism evidence="1 2">
    <name type="scientific">Streptomyces adustus</name>
    <dbReference type="NCBI Taxonomy" id="1609272"/>
    <lineage>
        <taxon>Bacteria</taxon>
        <taxon>Bacillati</taxon>
        <taxon>Actinomycetota</taxon>
        <taxon>Actinomycetes</taxon>
        <taxon>Kitasatosporales</taxon>
        <taxon>Streptomycetaceae</taxon>
        <taxon>Streptomyces</taxon>
    </lineage>
</organism>
<dbReference type="AlphaFoldDB" id="A0A5N8VGB2"/>
<proteinExistence type="predicted"/>
<dbReference type="EMBL" id="VJZD01000099">
    <property type="protein sequence ID" value="MPY34109.1"/>
    <property type="molecule type" value="Genomic_DNA"/>
</dbReference>
<comment type="caution">
    <text evidence="1">The sequence shown here is derived from an EMBL/GenBank/DDBJ whole genome shotgun (WGS) entry which is preliminary data.</text>
</comment>
<reference evidence="1 2" key="1">
    <citation type="submission" date="2019-07" db="EMBL/GenBank/DDBJ databases">
        <title>New species of Amycolatopsis and Streptomyces.</title>
        <authorList>
            <person name="Duangmal K."/>
            <person name="Teo W.F.A."/>
            <person name="Lipun K."/>
        </authorList>
    </citation>
    <scope>NUCLEOTIDE SEQUENCE [LARGE SCALE GENOMIC DNA]</scope>
    <source>
        <strain evidence="1 2">NBRC 109810</strain>
    </source>
</reference>
<keyword evidence="2" id="KW-1185">Reference proteome</keyword>
<sequence>MWVAMGALLACFVVYVVQCWLKPFAPCRKCRGEGEVHGRILGDRTCPRCRGRKLRLRVGRRAHNAWRRTHEQGSR</sequence>
<gene>
    <name evidence="1" type="ORF">FNH09_23525</name>
</gene>